<evidence type="ECO:0000256" key="3">
    <source>
        <dbReference type="PIRNR" id="PIRNR029218"/>
    </source>
</evidence>
<dbReference type="InterPro" id="IPR007712">
    <property type="entry name" value="RelE/ParE_toxin"/>
</dbReference>
<accession>A0ABT5IBP9</accession>
<gene>
    <name evidence="4" type="ORF">PQU94_04910</name>
</gene>
<dbReference type="Gene3D" id="3.30.2310.20">
    <property type="entry name" value="RelE-like"/>
    <property type="match status" value="1"/>
</dbReference>
<evidence type="ECO:0000313" key="4">
    <source>
        <dbReference type="EMBL" id="MDC7693618.1"/>
    </source>
</evidence>
<dbReference type="EMBL" id="JAQQKW010000002">
    <property type="protein sequence ID" value="MDC7693618.1"/>
    <property type="molecule type" value="Genomic_DNA"/>
</dbReference>
<dbReference type="InterPro" id="IPR028344">
    <property type="entry name" value="ParE1/4"/>
</dbReference>
<reference evidence="4 5" key="1">
    <citation type="submission" date="2023-01" db="EMBL/GenBank/DDBJ databases">
        <title>Novel species of the genus Asticcacaulis isolated from rivers.</title>
        <authorList>
            <person name="Lu H."/>
        </authorList>
    </citation>
    <scope>NUCLEOTIDE SEQUENCE [LARGE SCALE GENOMIC DNA]</scope>
    <source>
        <strain evidence="4 5">DXS10W</strain>
    </source>
</reference>
<protein>
    <recommendedName>
        <fullName evidence="3">Toxin</fullName>
    </recommendedName>
</protein>
<keyword evidence="2" id="KW-1277">Toxin-antitoxin system</keyword>
<dbReference type="Pfam" id="PF05016">
    <property type="entry name" value="ParE_toxin"/>
    <property type="match status" value="1"/>
</dbReference>
<dbReference type="Proteomes" id="UP001216595">
    <property type="component" value="Unassembled WGS sequence"/>
</dbReference>
<dbReference type="PANTHER" id="PTHR33755:SF9">
    <property type="entry name" value="TOXIN PARE1"/>
    <property type="match status" value="1"/>
</dbReference>
<comment type="caution">
    <text evidence="4">The sequence shown here is derived from an EMBL/GenBank/DDBJ whole genome shotgun (WGS) entry which is preliminary data.</text>
</comment>
<dbReference type="PIRSF" id="PIRSF029218">
    <property type="entry name" value="ParE"/>
    <property type="match status" value="1"/>
</dbReference>
<name>A0ABT5IBP9_9CAUL</name>
<keyword evidence="5" id="KW-1185">Reference proteome</keyword>
<dbReference type="InterPro" id="IPR035093">
    <property type="entry name" value="RelE/ParE_toxin_dom_sf"/>
</dbReference>
<dbReference type="PANTHER" id="PTHR33755">
    <property type="entry name" value="TOXIN PARE1-RELATED"/>
    <property type="match status" value="1"/>
</dbReference>
<dbReference type="RefSeq" id="WP_272740374.1">
    <property type="nucleotide sequence ID" value="NZ_JAQQKW010000002.1"/>
</dbReference>
<dbReference type="InterPro" id="IPR051803">
    <property type="entry name" value="TA_system_RelE-like_toxin"/>
</dbReference>
<proteinExistence type="inferred from homology"/>
<evidence type="ECO:0000256" key="2">
    <source>
        <dbReference type="ARBA" id="ARBA00022649"/>
    </source>
</evidence>
<evidence type="ECO:0000256" key="1">
    <source>
        <dbReference type="ARBA" id="ARBA00006226"/>
    </source>
</evidence>
<evidence type="ECO:0000313" key="5">
    <source>
        <dbReference type="Proteomes" id="UP001216595"/>
    </source>
</evidence>
<sequence>MTFRLTSAAETDLIQLYLFGRERFGFQQAEAYYDDLNRAFGLLAEYPAMGRLRKELNPPMHTHPFRSHIIFYQVEAQGLLIVRVRHASEDWNEFDL</sequence>
<comment type="similarity">
    <text evidence="1 3">Belongs to the RelE toxin family.</text>
</comment>
<organism evidence="4 5">
    <name type="scientific">Asticcacaulis currens</name>
    <dbReference type="NCBI Taxonomy" id="2984210"/>
    <lineage>
        <taxon>Bacteria</taxon>
        <taxon>Pseudomonadati</taxon>
        <taxon>Pseudomonadota</taxon>
        <taxon>Alphaproteobacteria</taxon>
        <taxon>Caulobacterales</taxon>
        <taxon>Caulobacteraceae</taxon>
        <taxon>Asticcacaulis</taxon>
    </lineage>
</organism>